<dbReference type="Proteomes" id="UP001304895">
    <property type="component" value="Unassembled WGS sequence"/>
</dbReference>
<feature type="region of interest" description="Disordered" evidence="1">
    <location>
        <begin position="181"/>
        <end position="260"/>
    </location>
</feature>
<comment type="caution">
    <text evidence="3">The sequence shown here is derived from an EMBL/GenBank/DDBJ whole genome shotgun (WGS) entry which is preliminary data.</text>
</comment>
<keyword evidence="2" id="KW-0812">Transmembrane</keyword>
<dbReference type="AlphaFoldDB" id="A0AAN6US40"/>
<name>A0AAN6US40_9PEZI</name>
<sequence>MNKAAMLIGQKALKKLGNDQDTKRRAPNNDDPYHERVEVRNKNGKVTGYKTRKRPDIVGVSKHDNKILQRVRRRAYRWDMAFGCCCGFKFGWSSVIGILPVVGDFVDFLMGFYLIKVASKVEGGLPAILYGKMMANILWDLALGFVPVLGDFLDMWNRANTRNAWLLDAYLHAKADALRDGGIQDPKTGEGVPIPPEMRPDQEMEVGIGPARITEPAPVTPARYASTPRGNMAASSTPVTPGRNLTGGRADPRDNRRPQR</sequence>
<keyword evidence="2" id="KW-1133">Transmembrane helix</keyword>
<dbReference type="Pfam" id="PF13430">
    <property type="entry name" value="DUF4112"/>
    <property type="match status" value="1"/>
</dbReference>
<dbReference type="PANTHER" id="PTHR35519">
    <property type="entry name" value="MEMBRANE PROTEINS"/>
    <property type="match status" value="1"/>
</dbReference>
<evidence type="ECO:0000313" key="4">
    <source>
        <dbReference type="Proteomes" id="UP001304895"/>
    </source>
</evidence>
<proteinExistence type="predicted"/>
<protein>
    <recommendedName>
        <fullName evidence="5">Ph domain-containing protein</fullName>
    </recommendedName>
</protein>
<evidence type="ECO:0008006" key="5">
    <source>
        <dbReference type="Google" id="ProtNLM"/>
    </source>
</evidence>
<reference evidence="3" key="2">
    <citation type="submission" date="2023-05" db="EMBL/GenBank/DDBJ databases">
        <authorList>
            <consortium name="Lawrence Berkeley National Laboratory"/>
            <person name="Steindorff A."/>
            <person name="Hensen N."/>
            <person name="Bonometti L."/>
            <person name="Westerberg I."/>
            <person name="Brannstrom I.O."/>
            <person name="Guillou S."/>
            <person name="Cros-Aarteil S."/>
            <person name="Calhoun S."/>
            <person name="Haridas S."/>
            <person name="Kuo A."/>
            <person name="Mondo S."/>
            <person name="Pangilinan J."/>
            <person name="Riley R."/>
            <person name="Labutti K."/>
            <person name="Andreopoulos B."/>
            <person name="Lipzen A."/>
            <person name="Chen C."/>
            <person name="Yanf M."/>
            <person name="Daum C."/>
            <person name="Ng V."/>
            <person name="Clum A."/>
            <person name="Ohm R."/>
            <person name="Martin F."/>
            <person name="Silar P."/>
            <person name="Natvig D."/>
            <person name="Lalanne C."/>
            <person name="Gautier V."/>
            <person name="Ament-Velasquez S.L."/>
            <person name="Kruys A."/>
            <person name="Hutchinson M.I."/>
            <person name="Powell A.J."/>
            <person name="Barry K."/>
            <person name="Miller A.N."/>
            <person name="Grigoriev I.V."/>
            <person name="Debuchy R."/>
            <person name="Gladieux P."/>
            <person name="Thoren M.H."/>
            <person name="Johannesson H."/>
        </authorList>
    </citation>
    <scope>NUCLEOTIDE SEQUENCE</scope>
    <source>
        <strain evidence="3">CBS 123565</strain>
    </source>
</reference>
<accession>A0AAN6US40</accession>
<keyword evidence="4" id="KW-1185">Reference proteome</keyword>
<evidence type="ECO:0000256" key="2">
    <source>
        <dbReference type="SAM" id="Phobius"/>
    </source>
</evidence>
<keyword evidence="2" id="KW-0472">Membrane</keyword>
<feature type="transmembrane region" description="Helical" evidence="2">
    <location>
        <begin position="133"/>
        <end position="153"/>
    </location>
</feature>
<reference evidence="3" key="1">
    <citation type="journal article" date="2023" name="Mol. Phylogenet. Evol.">
        <title>Genome-scale phylogeny and comparative genomics of the fungal order Sordariales.</title>
        <authorList>
            <person name="Hensen N."/>
            <person name="Bonometti L."/>
            <person name="Westerberg I."/>
            <person name="Brannstrom I.O."/>
            <person name="Guillou S."/>
            <person name="Cros-Aarteil S."/>
            <person name="Calhoun S."/>
            <person name="Haridas S."/>
            <person name="Kuo A."/>
            <person name="Mondo S."/>
            <person name="Pangilinan J."/>
            <person name="Riley R."/>
            <person name="LaButti K."/>
            <person name="Andreopoulos B."/>
            <person name="Lipzen A."/>
            <person name="Chen C."/>
            <person name="Yan M."/>
            <person name="Daum C."/>
            <person name="Ng V."/>
            <person name="Clum A."/>
            <person name="Steindorff A."/>
            <person name="Ohm R.A."/>
            <person name="Martin F."/>
            <person name="Silar P."/>
            <person name="Natvig D.O."/>
            <person name="Lalanne C."/>
            <person name="Gautier V."/>
            <person name="Ament-Velasquez S.L."/>
            <person name="Kruys A."/>
            <person name="Hutchinson M.I."/>
            <person name="Powell A.J."/>
            <person name="Barry K."/>
            <person name="Miller A.N."/>
            <person name="Grigoriev I.V."/>
            <person name="Debuchy R."/>
            <person name="Gladieux P."/>
            <person name="Hiltunen Thoren M."/>
            <person name="Johannesson H."/>
        </authorList>
    </citation>
    <scope>NUCLEOTIDE SEQUENCE</scope>
    <source>
        <strain evidence="3">CBS 123565</strain>
    </source>
</reference>
<evidence type="ECO:0000313" key="3">
    <source>
        <dbReference type="EMBL" id="KAK4138197.1"/>
    </source>
</evidence>
<dbReference type="PANTHER" id="PTHR35519:SF2">
    <property type="entry name" value="PH DOMAIN PROTEIN"/>
    <property type="match status" value="1"/>
</dbReference>
<organism evidence="3 4">
    <name type="scientific">Trichocladium antarcticum</name>
    <dbReference type="NCBI Taxonomy" id="1450529"/>
    <lineage>
        <taxon>Eukaryota</taxon>
        <taxon>Fungi</taxon>
        <taxon>Dikarya</taxon>
        <taxon>Ascomycota</taxon>
        <taxon>Pezizomycotina</taxon>
        <taxon>Sordariomycetes</taxon>
        <taxon>Sordariomycetidae</taxon>
        <taxon>Sordariales</taxon>
        <taxon>Chaetomiaceae</taxon>
        <taxon>Trichocladium</taxon>
    </lineage>
</organism>
<feature type="transmembrane region" description="Helical" evidence="2">
    <location>
        <begin position="80"/>
        <end position="102"/>
    </location>
</feature>
<evidence type="ECO:0000256" key="1">
    <source>
        <dbReference type="SAM" id="MobiDB-lite"/>
    </source>
</evidence>
<dbReference type="InterPro" id="IPR025187">
    <property type="entry name" value="DUF4112"/>
</dbReference>
<gene>
    <name evidence="3" type="ORF">BT67DRAFT_3025</name>
</gene>
<dbReference type="EMBL" id="MU853401">
    <property type="protein sequence ID" value="KAK4138197.1"/>
    <property type="molecule type" value="Genomic_DNA"/>
</dbReference>
<feature type="compositionally biased region" description="Basic and acidic residues" evidence="1">
    <location>
        <begin position="250"/>
        <end position="260"/>
    </location>
</feature>